<dbReference type="GeneID" id="103508644"/>
<feature type="region of interest" description="Disordered" evidence="1">
    <location>
        <begin position="91"/>
        <end position="110"/>
    </location>
</feature>
<reference evidence="3" key="1">
    <citation type="submission" date="2025-08" db="UniProtKB">
        <authorList>
            <consortium name="RefSeq"/>
        </authorList>
    </citation>
    <scope>IDENTIFICATION</scope>
</reference>
<dbReference type="KEGG" id="dci:103508644"/>
<accession>A0A1S3D0B6</accession>
<evidence type="ECO:0000313" key="3">
    <source>
        <dbReference type="RefSeq" id="XP_008471425.1"/>
    </source>
</evidence>
<sequence length="110" mass="12476">MERRRRRKDEVTYAELSLPTSVYTNLLSQHNHTTTLPPQRKPILYAQIDFNGEQAMCGHITSETPLIAPPSHHNRESTSKLETILEHNSCNSSNCTPSQTSQPVVTTTRF</sequence>
<proteinExistence type="predicted"/>
<dbReference type="AlphaFoldDB" id="A0A1S3D0B6"/>
<evidence type="ECO:0000313" key="2">
    <source>
        <dbReference type="Proteomes" id="UP000079169"/>
    </source>
</evidence>
<dbReference type="PaxDb" id="121845-A0A1S3D0B6"/>
<dbReference type="RefSeq" id="XP_008471425.1">
    <property type="nucleotide sequence ID" value="XM_008473203.2"/>
</dbReference>
<gene>
    <name evidence="3" type="primary">LOC103508644</name>
</gene>
<keyword evidence="2" id="KW-1185">Reference proteome</keyword>
<protein>
    <submittedName>
        <fullName evidence="3">Uncharacterized protein LOC103508644</fullName>
    </submittedName>
</protein>
<evidence type="ECO:0000256" key="1">
    <source>
        <dbReference type="SAM" id="MobiDB-lite"/>
    </source>
</evidence>
<dbReference type="Proteomes" id="UP000079169">
    <property type="component" value="Unplaced"/>
</dbReference>
<name>A0A1S3D0B6_DIACI</name>
<organism evidence="2 3">
    <name type="scientific">Diaphorina citri</name>
    <name type="common">Asian citrus psyllid</name>
    <dbReference type="NCBI Taxonomy" id="121845"/>
    <lineage>
        <taxon>Eukaryota</taxon>
        <taxon>Metazoa</taxon>
        <taxon>Ecdysozoa</taxon>
        <taxon>Arthropoda</taxon>
        <taxon>Hexapoda</taxon>
        <taxon>Insecta</taxon>
        <taxon>Pterygota</taxon>
        <taxon>Neoptera</taxon>
        <taxon>Paraneoptera</taxon>
        <taxon>Hemiptera</taxon>
        <taxon>Sternorrhyncha</taxon>
        <taxon>Psylloidea</taxon>
        <taxon>Psyllidae</taxon>
        <taxon>Diaphorininae</taxon>
        <taxon>Diaphorina</taxon>
    </lineage>
</organism>